<gene>
    <name evidence="2" type="ORF">ABT384_06895</name>
</gene>
<protein>
    <submittedName>
        <fullName evidence="2">Uncharacterized protein</fullName>
    </submittedName>
</protein>
<feature type="region of interest" description="Disordered" evidence="1">
    <location>
        <begin position="31"/>
        <end position="63"/>
    </location>
</feature>
<evidence type="ECO:0000256" key="1">
    <source>
        <dbReference type="SAM" id="MobiDB-lite"/>
    </source>
</evidence>
<proteinExistence type="predicted"/>
<organism evidence="2 3">
    <name type="scientific">Streptomyces lanatus</name>
    <dbReference type="NCBI Taxonomy" id="66900"/>
    <lineage>
        <taxon>Bacteria</taxon>
        <taxon>Bacillati</taxon>
        <taxon>Actinomycetota</taxon>
        <taxon>Actinomycetes</taxon>
        <taxon>Kitasatosporales</taxon>
        <taxon>Streptomycetaceae</taxon>
        <taxon>Streptomyces</taxon>
    </lineage>
</organism>
<evidence type="ECO:0000313" key="2">
    <source>
        <dbReference type="EMBL" id="MER7372378.1"/>
    </source>
</evidence>
<keyword evidence="3" id="KW-1185">Reference proteome</keyword>
<dbReference type="Proteomes" id="UP001486207">
    <property type="component" value="Unassembled WGS sequence"/>
</dbReference>
<dbReference type="RefSeq" id="WP_229911777.1">
    <property type="nucleotide sequence ID" value="NZ_BNBM01000004.1"/>
</dbReference>
<reference evidence="2 3" key="1">
    <citation type="submission" date="2024-06" db="EMBL/GenBank/DDBJ databases">
        <title>The Natural Products Discovery Center: Release of the First 8490 Sequenced Strains for Exploring Actinobacteria Biosynthetic Diversity.</title>
        <authorList>
            <person name="Kalkreuter E."/>
            <person name="Kautsar S.A."/>
            <person name="Yang D."/>
            <person name="Bader C.D."/>
            <person name="Teijaro C.N."/>
            <person name="Fluegel L."/>
            <person name="Davis C.M."/>
            <person name="Simpson J.R."/>
            <person name="Lauterbach L."/>
            <person name="Steele A.D."/>
            <person name="Gui C."/>
            <person name="Meng S."/>
            <person name="Li G."/>
            <person name="Viehrig K."/>
            <person name="Ye F."/>
            <person name="Su P."/>
            <person name="Kiefer A.F."/>
            <person name="Nichols A."/>
            <person name="Cepeda A.J."/>
            <person name="Yan W."/>
            <person name="Fan B."/>
            <person name="Jiang Y."/>
            <person name="Adhikari A."/>
            <person name="Zheng C.-J."/>
            <person name="Schuster L."/>
            <person name="Cowan T.M."/>
            <person name="Smanski M.J."/>
            <person name="Chevrette M.G."/>
            <person name="De Carvalho L.P.S."/>
            <person name="Shen B."/>
        </authorList>
    </citation>
    <scope>NUCLEOTIDE SEQUENCE [LARGE SCALE GENOMIC DNA]</scope>
    <source>
        <strain evidence="2 3">NPDC000155</strain>
    </source>
</reference>
<evidence type="ECO:0000313" key="3">
    <source>
        <dbReference type="Proteomes" id="UP001486207"/>
    </source>
</evidence>
<accession>A0ABV1XLS3</accession>
<dbReference type="EMBL" id="JBEPFB010000003">
    <property type="protein sequence ID" value="MER7372378.1"/>
    <property type="molecule type" value="Genomic_DNA"/>
</dbReference>
<sequence>MNNVSNIEIGANYKLAPVDSVIADSVVTGSQGRSIRCSPPTDRCAGSVREARRSTPAPVTTPS</sequence>
<name>A0ABV1XLS3_9ACTN</name>
<comment type="caution">
    <text evidence="2">The sequence shown here is derived from an EMBL/GenBank/DDBJ whole genome shotgun (WGS) entry which is preliminary data.</text>
</comment>